<dbReference type="PANTHER" id="PTHR24365:SF541">
    <property type="entry name" value="PROTEIN TOLL-RELATED"/>
    <property type="match status" value="1"/>
</dbReference>
<reference evidence="14 15" key="1">
    <citation type="submission" date="2019-01" db="EMBL/GenBank/DDBJ databases">
        <title>A draft genome assembly of the solar-powered sea slug Elysia chlorotica.</title>
        <authorList>
            <person name="Cai H."/>
            <person name="Li Q."/>
            <person name="Fang X."/>
            <person name="Li J."/>
            <person name="Curtis N.E."/>
            <person name="Altenburger A."/>
            <person name="Shibata T."/>
            <person name="Feng M."/>
            <person name="Maeda T."/>
            <person name="Schwartz J.A."/>
            <person name="Shigenobu S."/>
            <person name="Lundholm N."/>
            <person name="Nishiyama T."/>
            <person name="Yang H."/>
            <person name="Hasebe M."/>
            <person name="Li S."/>
            <person name="Pierce S.K."/>
            <person name="Wang J."/>
        </authorList>
    </citation>
    <scope>NUCLEOTIDE SEQUENCE [LARGE SCALE GENOMIC DNA]</scope>
    <source>
        <strain evidence="14">EC2010</strain>
        <tissue evidence="14">Whole organism of an adult</tissue>
    </source>
</reference>
<feature type="region of interest" description="Disordered" evidence="11">
    <location>
        <begin position="1390"/>
        <end position="1419"/>
    </location>
</feature>
<dbReference type="EMBL" id="RQTK01000990">
    <property type="protein sequence ID" value="RUS72983.1"/>
    <property type="molecule type" value="Genomic_DNA"/>
</dbReference>
<dbReference type="InterPro" id="IPR035897">
    <property type="entry name" value="Toll_tir_struct_dom_sf"/>
</dbReference>
<dbReference type="Pfam" id="PF13855">
    <property type="entry name" value="LRR_8"/>
    <property type="match status" value="6"/>
</dbReference>
<dbReference type="GO" id="GO:0005886">
    <property type="term" value="C:plasma membrane"/>
    <property type="evidence" value="ECO:0007669"/>
    <property type="project" value="TreeGrafter"/>
</dbReference>
<dbReference type="PROSITE" id="PS51450">
    <property type="entry name" value="LRR"/>
    <property type="match status" value="5"/>
</dbReference>
<keyword evidence="9" id="KW-0675">Receptor</keyword>
<evidence type="ECO:0000256" key="11">
    <source>
        <dbReference type="SAM" id="MobiDB-lite"/>
    </source>
</evidence>
<feature type="compositionally biased region" description="Basic residues" evidence="11">
    <location>
        <begin position="1346"/>
        <end position="1367"/>
    </location>
</feature>
<dbReference type="Pfam" id="PF13676">
    <property type="entry name" value="TIR_2"/>
    <property type="match status" value="1"/>
</dbReference>
<feature type="region of interest" description="Disordered" evidence="11">
    <location>
        <begin position="1258"/>
        <end position="1283"/>
    </location>
</feature>
<keyword evidence="3" id="KW-0433">Leucine-rich repeat</keyword>
<dbReference type="SMART" id="SM00082">
    <property type="entry name" value="LRRCT"/>
    <property type="match status" value="1"/>
</dbReference>
<dbReference type="InterPro" id="IPR001611">
    <property type="entry name" value="Leu-rich_rpt"/>
</dbReference>
<dbReference type="InterPro" id="IPR000372">
    <property type="entry name" value="LRRNT"/>
</dbReference>
<comment type="subcellular location">
    <subcellularLocation>
        <location evidence="1">Membrane</location>
        <topology evidence="1">Single-pass type I membrane protein</topology>
    </subcellularLocation>
</comment>
<proteinExistence type="inferred from homology"/>
<keyword evidence="10" id="KW-0325">Glycoprotein</keyword>
<dbReference type="PANTHER" id="PTHR24365">
    <property type="entry name" value="TOLL-LIKE RECEPTOR"/>
    <property type="match status" value="1"/>
</dbReference>
<keyword evidence="6" id="KW-0677">Repeat</keyword>
<protein>
    <recommendedName>
        <fullName evidence="13">TIR domain-containing protein</fullName>
    </recommendedName>
</protein>
<dbReference type="SUPFAM" id="SSF52200">
    <property type="entry name" value="Toll/Interleukin receptor TIR domain"/>
    <property type="match status" value="1"/>
</dbReference>
<accession>A0A433SUL2</accession>
<dbReference type="PROSITE" id="PS50104">
    <property type="entry name" value="TIR"/>
    <property type="match status" value="1"/>
</dbReference>
<dbReference type="Gene3D" id="3.40.50.10140">
    <property type="entry name" value="Toll/interleukin-1 receptor homology (TIR) domain"/>
    <property type="match status" value="1"/>
</dbReference>
<keyword evidence="5" id="KW-0732">Signal</keyword>
<gene>
    <name evidence="14" type="ORF">EGW08_019255</name>
</gene>
<sequence>MAAGVSITETKAQIWLFCLVLGVCFMVSGCEGVYNSYMYNERDFVCPPNCDCYLYQPRQIPSTIINCTVSSFGPHVDYLMTESPSNTQTGWAHYNCSFWRTGVPLPDSTLWDGAFAGLTQLRELIFNACSFKDIKGSAFRGLNELRQLVVYGASISVLDSDLLTYTPKVDFLQVAASGLTLVPALCRTGSQLRVLNLSSNALSNFDAAGVRCTGAGTGNSRGPPLAGLETLDLSNNQIDSWPTWLQFSLPGLMHLALGGNKISSFGRAPLSGFSRLSYLDISNNDIPSFEDDFFSGASSSLGTLILSKNKVRALPPNMLRGLPRLHKVDFSDMNLSGDLWDQFRSSSAILEMNLSHNKLGHIDEDVLSNLPDIQELHLNNDQITAIPRETFKRNFRLLILDLSHNKIETVPAQAFSGATKLEILHLQNNEIKTLERGVFNLNTDLLVLELSHNFLSDLPNRLLASQSRLEVLDLSFNQISQLEDDVFSYTVNLRSLNVSHNRLIQLPIGTLPSRIEYLDFSYNDASGQISSNMLRALSRVKEIHLNHNKINSLPLQAFAGCSQLKYLDLSQNRIGLVEESMFSGATDLEEINLSFNNLNDVNRVFTNLKKLKVLNLSRNRLLAIQPHQFPVHILTIDLSNNRIASISDSSFKSLTRIKTVDLSANNLTRIDRQDMEISYSLVASPEFILRYNPLVCDCELGWLKDWLTGTIKNKETLPTFRVAYSLDCWSPSTKESQSVAKVDRSAFLCEYKKFCSEDCTCCKFTCYCEYQCPAGCKCFRGDSVMKVQRVECQAAGLTTLPKLPDGATEVRLDGNNIPDLPKFKFVAMKDVVDVFLNNSNLQTIHNCSFWGMKVARRLYLNDNRLSELPVGAFTGLYELEQLFLHNNNLHIIETGSLLAPPMLRTLTLHSNELVTLTMDDLYELVNRSSASNVYSNRSCSRSRRDVSNTALSLTLRDNPWTCEKSFACGFLSYLLTFSESIEDLQSIQCVQGPQVVAFVPGDGVRRRKENSGSTNISFPVHKTRTGRRILDLQLDVCSTPGGNQSLGNVTGARLETNNSDKEKFVLIAACVLVVLIAAIVVAVFLNRHLLQVICFTRFGCRAFKPGKDAADDDRPYDAFLCHSNKDDEFVLQQLVPRLENGEKPFRLCLHCRDIPSGAYMGDSIVRSVQASKRTVLVLSENFLESEYCKFEFQVAHEQLMREKKSRMIIILLGNLDLAKVKDDDIKLYLRTRTYLKVGEALFWEKLLFAMPDVKVQQHRRRPSGAKGNNAGLVATTRLPSNRELEYMDRDRRMSEQQQLPPMEQQHLFELQQQQQLLLQKQQQQQHPQAMAQTPLFQYPHHNYPPHNHHPHQHEHHQHLLHHQHYHGHSPYSHYEEQQVLPPHQQVLLRSQPHPHHSQPYTQQSQPQQHQQHMANHDRPSRQEMYEIPALDSAPDSHYNLAKTGGVPPLHDINRLGPVISGYPGLNGLQGGFGGVDPLRRGGGGAGGDGHASSGSGSLKSTHVNSAFNNSDDSSTSGYHNGSADCCSSCGGHYEEVGPGSTSIMNTPIKIVNQRGPPPVPRIPKEGFVPIDRDESVNTC</sequence>
<dbReference type="Proteomes" id="UP000271974">
    <property type="component" value="Unassembled WGS sequence"/>
</dbReference>
<feature type="transmembrane region" description="Helical" evidence="12">
    <location>
        <begin position="1064"/>
        <end position="1085"/>
    </location>
</feature>
<feature type="transmembrane region" description="Helical" evidence="12">
    <location>
        <begin position="12"/>
        <end position="34"/>
    </location>
</feature>
<feature type="compositionally biased region" description="Low complexity" evidence="11">
    <location>
        <begin position="1390"/>
        <end position="1412"/>
    </location>
</feature>
<name>A0A433SUL2_ELYCH</name>
<keyword evidence="8 12" id="KW-0472">Membrane</keyword>
<evidence type="ECO:0000256" key="2">
    <source>
        <dbReference type="ARBA" id="ARBA00009634"/>
    </source>
</evidence>
<evidence type="ECO:0000256" key="1">
    <source>
        <dbReference type="ARBA" id="ARBA00004479"/>
    </source>
</evidence>
<evidence type="ECO:0000313" key="15">
    <source>
        <dbReference type="Proteomes" id="UP000271974"/>
    </source>
</evidence>
<feature type="region of interest" description="Disordered" evidence="11">
    <location>
        <begin position="1476"/>
        <end position="1518"/>
    </location>
</feature>
<dbReference type="OrthoDB" id="2015831at2759"/>
<evidence type="ECO:0000256" key="4">
    <source>
        <dbReference type="ARBA" id="ARBA00022692"/>
    </source>
</evidence>
<feature type="compositionally biased region" description="Gly residues" evidence="11">
    <location>
        <begin position="1476"/>
        <end position="1489"/>
    </location>
</feature>
<dbReference type="SMART" id="SM00013">
    <property type="entry name" value="LRRNT"/>
    <property type="match status" value="1"/>
</dbReference>
<feature type="region of interest" description="Disordered" evidence="11">
    <location>
        <begin position="1336"/>
        <end position="1372"/>
    </location>
</feature>
<dbReference type="PRINTS" id="PR01537">
    <property type="entry name" value="INTRLKN1R1F"/>
</dbReference>
<comment type="caution">
    <text evidence="14">The sequence shown here is derived from an EMBL/GenBank/DDBJ whole genome shotgun (WGS) entry which is preliminary data.</text>
</comment>
<dbReference type="STRING" id="188477.A0A433SUL2"/>
<dbReference type="Gene3D" id="3.80.10.10">
    <property type="entry name" value="Ribonuclease Inhibitor"/>
    <property type="match status" value="5"/>
</dbReference>
<evidence type="ECO:0000256" key="3">
    <source>
        <dbReference type="ARBA" id="ARBA00022614"/>
    </source>
</evidence>
<evidence type="ECO:0000256" key="12">
    <source>
        <dbReference type="SAM" id="Phobius"/>
    </source>
</evidence>
<comment type="similarity">
    <text evidence="2">Belongs to the Toll-like receptor family.</text>
</comment>
<dbReference type="SUPFAM" id="SSF52058">
    <property type="entry name" value="L domain-like"/>
    <property type="match status" value="3"/>
</dbReference>
<keyword evidence="4 12" id="KW-0812">Transmembrane</keyword>
<evidence type="ECO:0000256" key="6">
    <source>
        <dbReference type="ARBA" id="ARBA00022737"/>
    </source>
</evidence>
<evidence type="ECO:0000313" key="14">
    <source>
        <dbReference type="EMBL" id="RUS72983.1"/>
    </source>
</evidence>
<feature type="compositionally biased region" description="Polar residues" evidence="11">
    <location>
        <begin position="1499"/>
        <end position="1518"/>
    </location>
</feature>
<organism evidence="14 15">
    <name type="scientific">Elysia chlorotica</name>
    <name type="common">Eastern emerald elysia</name>
    <name type="synonym">Sea slug</name>
    <dbReference type="NCBI Taxonomy" id="188477"/>
    <lineage>
        <taxon>Eukaryota</taxon>
        <taxon>Metazoa</taxon>
        <taxon>Spiralia</taxon>
        <taxon>Lophotrochozoa</taxon>
        <taxon>Mollusca</taxon>
        <taxon>Gastropoda</taxon>
        <taxon>Heterobranchia</taxon>
        <taxon>Euthyneura</taxon>
        <taxon>Panpulmonata</taxon>
        <taxon>Sacoglossa</taxon>
        <taxon>Placobranchoidea</taxon>
        <taxon>Plakobranchidae</taxon>
        <taxon>Elysia</taxon>
    </lineage>
</organism>
<dbReference type="SMART" id="SM00365">
    <property type="entry name" value="LRR_SD22"/>
    <property type="match status" value="8"/>
</dbReference>
<dbReference type="InterPro" id="IPR000483">
    <property type="entry name" value="Cys-rich_flank_reg_C"/>
</dbReference>
<dbReference type="InterPro" id="IPR003591">
    <property type="entry name" value="Leu-rich_rpt_typical-subtyp"/>
</dbReference>
<evidence type="ECO:0000256" key="8">
    <source>
        <dbReference type="ARBA" id="ARBA00023136"/>
    </source>
</evidence>
<evidence type="ECO:0000259" key="13">
    <source>
        <dbReference type="PROSITE" id="PS50104"/>
    </source>
</evidence>
<evidence type="ECO:0000256" key="5">
    <source>
        <dbReference type="ARBA" id="ARBA00022729"/>
    </source>
</evidence>
<dbReference type="SMART" id="SM00369">
    <property type="entry name" value="LRR_TYP"/>
    <property type="match status" value="22"/>
</dbReference>
<keyword evidence="15" id="KW-1185">Reference proteome</keyword>
<dbReference type="GO" id="GO:0038023">
    <property type="term" value="F:signaling receptor activity"/>
    <property type="evidence" value="ECO:0007669"/>
    <property type="project" value="TreeGrafter"/>
</dbReference>
<dbReference type="InterPro" id="IPR032675">
    <property type="entry name" value="LRR_dom_sf"/>
</dbReference>
<feature type="domain" description="TIR" evidence="13">
    <location>
        <begin position="1114"/>
        <end position="1250"/>
    </location>
</feature>
<dbReference type="InterPro" id="IPR000157">
    <property type="entry name" value="TIR_dom"/>
</dbReference>
<evidence type="ECO:0000256" key="9">
    <source>
        <dbReference type="ARBA" id="ARBA00023170"/>
    </source>
</evidence>
<keyword evidence="7 12" id="KW-1133">Transmembrane helix</keyword>
<evidence type="ECO:0000256" key="7">
    <source>
        <dbReference type="ARBA" id="ARBA00022989"/>
    </source>
</evidence>
<dbReference type="FunFam" id="3.40.50.10140:FF:000021">
    <property type="entry name" value="Toll receptor 13"/>
    <property type="match status" value="1"/>
</dbReference>
<evidence type="ECO:0000256" key="10">
    <source>
        <dbReference type="ARBA" id="ARBA00023180"/>
    </source>
</evidence>
<dbReference type="SMART" id="SM00255">
    <property type="entry name" value="TIR"/>
    <property type="match status" value="1"/>
</dbReference>
<dbReference type="GO" id="GO:0007165">
    <property type="term" value="P:signal transduction"/>
    <property type="evidence" value="ECO:0007669"/>
    <property type="project" value="InterPro"/>
</dbReference>